<proteinExistence type="predicted"/>
<accession>A0A212IJ54</accession>
<evidence type="ECO:0000313" key="1">
    <source>
        <dbReference type="EMBL" id="SBV66808.1"/>
    </source>
</evidence>
<gene>
    <name evidence="1" type="ORF">KL86CIT2_50360</name>
    <name evidence="2" type="ORF">KM92CIT3_80246</name>
</gene>
<sequence>MILGSQMPYNLTMKGALLALRGDKGDL</sequence>
<organism evidence="1">
    <name type="scientific">uncultured Citrobacter sp</name>
    <dbReference type="NCBI Taxonomy" id="200446"/>
    <lineage>
        <taxon>Bacteria</taxon>
        <taxon>Pseudomonadati</taxon>
        <taxon>Pseudomonadota</taxon>
        <taxon>Gammaproteobacteria</taxon>
        <taxon>Enterobacterales</taxon>
        <taxon>Enterobacteriaceae</taxon>
        <taxon>Citrobacter</taxon>
        <taxon>environmental samples</taxon>
    </lineage>
</organism>
<reference evidence="1" key="1">
    <citation type="submission" date="2016-04" db="EMBL/GenBank/DDBJ databases">
        <authorList>
            <person name="Evans L.H."/>
            <person name="Alamgir A."/>
            <person name="Owens N."/>
            <person name="Weber N.D."/>
            <person name="Virtaneva K."/>
            <person name="Barbian K."/>
            <person name="Babar A."/>
            <person name="Rosenke K."/>
        </authorList>
    </citation>
    <scope>NUCLEOTIDE SEQUENCE</scope>
    <source>
        <strain evidence="1">86-2</strain>
        <strain evidence="2">92-3</strain>
    </source>
</reference>
<evidence type="ECO:0000313" key="2">
    <source>
        <dbReference type="EMBL" id="SBV67273.1"/>
    </source>
</evidence>
<protein>
    <submittedName>
        <fullName evidence="1">Uncharacterized protein</fullName>
    </submittedName>
</protein>
<dbReference type="AlphaFoldDB" id="A0A212IJ54"/>
<name>A0A212IJ54_9ENTR</name>
<dbReference type="EMBL" id="FLUB01000020">
    <property type="protein sequence ID" value="SBV67273.1"/>
    <property type="molecule type" value="Genomic_DNA"/>
</dbReference>
<dbReference type="EMBL" id="FLUA01000049">
    <property type="protein sequence ID" value="SBV66808.1"/>
    <property type="molecule type" value="Genomic_DNA"/>
</dbReference>